<comment type="caution">
    <text evidence="2">The sequence shown here is derived from an EMBL/GenBank/DDBJ whole genome shotgun (WGS) entry which is preliminary data.</text>
</comment>
<evidence type="ECO:0000256" key="1">
    <source>
        <dbReference type="SAM" id="MobiDB-lite"/>
    </source>
</evidence>
<name>A0ABS0CVI0_9NOCA</name>
<dbReference type="RefSeq" id="WP_195131853.1">
    <property type="nucleotide sequence ID" value="NZ_JADLQX010000019.1"/>
</dbReference>
<organism evidence="2 3">
    <name type="scientific">Nocardia amamiensis</name>
    <dbReference type="NCBI Taxonomy" id="404578"/>
    <lineage>
        <taxon>Bacteria</taxon>
        <taxon>Bacillati</taxon>
        <taxon>Actinomycetota</taxon>
        <taxon>Actinomycetes</taxon>
        <taxon>Mycobacteriales</taxon>
        <taxon>Nocardiaceae</taxon>
        <taxon>Nocardia</taxon>
    </lineage>
</organism>
<gene>
    <name evidence="2" type="ORF">IU459_24225</name>
</gene>
<proteinExistence type="predicted"/>
<sequence length="48" mass="4923">MGGDAGRGQALPLAGPNLEESMTTPSLATEYADPIPLQVRIAASARAR</sequence>
<protein>
    <submittedName>
        <fullName evidence="2">Uncharacterized protein</fullName>
    </submittedName>
</protein>
<evidence type="ECO:0000313" key="3">
    <source>
        <dbReference type="Proteomes" id="UP000702209"/>
    </source>
</evidence>
<keyword evidence="3" id="KW-1185">Reference proteome</keyword>
<feature type="region of interest" description="Disordered" evidence="1">
    <location>
        <begin position="1"/>
        <end position="27"/>
    </location>
</feature>
<evidence type="ECO:0000313" key="2">
    <source>
        <dbReference type="EMBL" id="MBF6300627.1"/>
    </source>
</evidence>
<dbReference type="Proteomes" id="UP000702209">
    <property type="component" value="Unassembled WGS sequence"/>
</dbReference>
<accession>A0ABS0CVI0</accession>
<dbReference type="EMBL" id="JADLQX010000019">
    <property type="protein sequence ID" value="MBF6300627.1"/>
    <property type="molecule type" value="Genomic_DNA"/>
</dbReference>
<reference evidence="2 3" key="1">
    <citation type="submission" date="2020-10" db="EMBL/GenBank/DDBJ databases">
        <title>Identification of Nocardia species via Next-generation sequencing and recognition of intraspecies genetic diversity.</title>
        <authorList>
            <person name="Li P."/>
            <person name="Li P."/>
            <person name="Lu B."/>
        </authorList>
    </citation>
    <scope>NUCLEOTIDE SEQUENCE [LARGE SCALE GENOMIC DNA]</scope>
    <source>
        <strain evidence="2 3">BJ06-0157</strain>
    </source>
</reference>